<dbReference type="EC" id="3.2.1.-" evidence="1"/>
<comment type="caution">
    <text evidence="3">The sequence shown here is derived from an EMBL/GenBank/DDBJ whole genome shotgun (WGS) entry which is preliminary data.</text>
</comment>
<dbReference type="PANTHER" id="PTHR34876:SF4">
    <property type="entry name" value="1,4-BETA-D-GLUCAN CELLOBIOHYDROLASE C-RELATED"/>
    <property type="match status" value="1"/>
</dbReference>
<keyword evidence="4" id="KW-1185">Reference proteome</keyword>
<dbReference type="GO" id="GO:0030245">
    <property type="term" value="P:cellulose catabolic process"/>
    <property type="evidence" value="ECO:0007669"/>
    <property type="project" value="UniProtKB-KW"/>
</dbReference>
<dbReference type="Proteomes" id="UP000272474">
    <property type="component" value="Unassembled WGS sequence"/>
</dbReference>
<feature type="region of interest" description="Disordered" evidence="2">
    <location>
        <begin position="425"/>
        <end position="451"/>
    </location>
</feature>
<reference evidence="3 4" key="1">
    <citation type="journal article" date="2014" name="Int. J. Syst. Evol. Microbiol.">
        <title>Streptomyces hoynatensis sp. nov., isolated from deep marine sediment.</title>
        <authorList>
            <person name="Veyisoglu A."/>
            <person name="Sahin N."/>
        </authorList>
    </citation>
    <scope>NUCLEOTIDE SEQUENCE [LARGE SCALE GENOMIC DNA]</scope>
    <source>
        <strain evidence="3 4">KCTC 29097</strain>
    </source>
</reference>
<evidence type="ECO:0000256" key="2">
    <source>
        <dbReference type="SAM" id="MobiDB-lite"/>
    </source>
</evidence>
<gene>
    <name evidence="3" type="ORF">D7294_09240</name>
</gene>
<dbReference type="SUPFAM" id="SSF51989">
    <property type="entry name" value="Glycosyl hydrolases family 6, cellulases"/>
    <property type="match status" value="1"/>
</dbReference>
<evidence type="ECO:0000256" key="1">
    <source>
        <dbReference type="RuleBase" id="RU361186"/>
    </source>
</evidence>
<keyword evidence="1" id="KW-0624">Polysaccharide degradation</keyword>
<proteinExistence type="inferred from homology"/>
<evidence type="ECO:0000313" key="4">
    <source>
        <dbReference type="Proteomes" id="UP000272474"/>
    </source>
</evidence>
<dbReference type="PANTHER" id="PTHR34876">
    <property type="match status" value="1"/>
</dbReference>
<keyword evidence="1 3" id="KW-0378">Hydrolase</keyword>
<comment type="similarity">
    <text evidence="1">Belongs to the glycosyl hydrolase family 6.</text>
</comment>
<keyword evidence="1" id="KW-0326">Glycosidase</keyword>
<dbReference type="EMBL" id="RBAL01000004">
    <property type="protein sequence ID" value="RKN43870.1"/>
    <property type="molecule type" value="Genomic_DNA"/>
</dbReference>
<dbReference type="PRINTS" id="PR00733">
    <property type="entry name" value="GLHYDRLASE6"/>
</dbReference>
<dbReference type="AlphaFoldDB" id="A0A3A9Z6L1"/>
<evidence type="ECO:0000313" key="3">
    <source>
        <dbReference type="EMBL" id="RKN43870.1"/>
    </source>
</evidence>
<feature type="compositionally biased region" description="Low complexity" evidence="2">
    <location>
        <begin position="1"/>
        <end position="16"/>
    </location>
</feature>
<dbReference type="InterPro" id="IPR036434">
    <property type="entry name" value="Beta_cellobiohydrolase_sf"/>
</dbReference>
<keyword evidence="1" id="KW-0119">Carbohydrate metabolism</keyword>
<feature type="region of interest" description="Disordered" evidence="2">
    <location>
        <begin position="463"/>
        <end position="497"/>
    </location>
</feature>
<organism evidence="3 4">
    <name type="scientific">Streptomyces hoynatensis</name>
    <dbReference type="NCBI Taxonomy" id="1141874"/>
    <lineage>
        <taxon>Bacteria</taxon>
        <taxon>Bacillati</taxon>
        <taxon>Actinomycetota</taxon>
        <taxon>Actinomycetes</taxon>
        <taxon>Kitasatosporales</taxon>
        <taxon>Streptomycetaceae</taxon>
        <taxon>Streptomyces</taxon>
    </lineage>
</organism>
<feature type="region of interest" description="Disordered" evidence="2">
    <location>
        <begin position="1"/>
        <end position="39"/>
    </location>
</feature>
<feature type="compositionally biased region" description="Low complexity" evidence="2">
    <location>
        <begin position="25"/>
        <end position="34"/>
    </location>
</feature>
<keyword evidence="1" id="KW-0136">Cellulose degradation</keyword>
<accession>A0A3A9Z6L1</accession>
<protein>
    <recommendedName>
        <fullName evidence="1">Glucanase</fullName>
        <ecNumber evidence="1">3.2.1.-</ecNumber>
    </recommendedName>
</protein>
<dbReference type="InterPro" id="IPR016288">
    <property type="entry name" value="Beta_cellobiohydrolase"/>
</dbReference>
<name>A0A3A9Z6L1_9ACTN</name>
<sequence>MTRATAGRGRGPTRAGRSSRRAGRAARLPAARAGRGPGAGLARAERVLEGWPRRYAERGSARRFSRLRGADGVRPLRRVRIAGALAALLLAAALPGQAHGAARVDRAYAARADLPYAGRVDNPYEGATPYLDPEFSAHAVSVPGGGEVGHEPTTVWLDSISDLAGTAGGMGLRDHLDEAVGQQAGVVQLALYDLPGRDCGALWSNGELGPDEIDRYEHEFIDPIADILADPAYAGLRVVVFVEPNALASLAAFTGGRPGATPACDTMLANGNYLHGIGYALDRLGELDNVYPYLDLADHALMGDPSLTGEGIRLLYEAANTQGATPADVHGFSTNAADYFVLDEPYFDWDDVINGQRVEETRWVSGSRFVDELSFAAELRPALVDQGFDAGIGIVVDTSRNGWGGPGRPTGPGPATTADAYVDGGRLDRRARPSNTCNQEDAGLGERPTAAPLPGIDAYAWIRTPGESDGASDGSQDPLCVPNPRSGQPGYPDTGALPWAPPAGEFFPALLVSLMENAWPPL</sequence>
<dbReference type="Gene3D" id="3.20.20.40">
    <property type="entry name" value="1, 4-beta cellobiohydrolase"/>
    <property type="match status" value="1"/>
</dbReference>
<dbReference type="Pfam" id="PF01341">
    <property type="entry name" value="Glyco_hydro_6"/>
    <property type="match status" value="1"/>
</dbReference>
<dbReference type="GO" id="GO:0004553">
    <property type="term" value="F:hydrolase activity, hydrolyzing O-glycosyl compounds"/>
    <property type="evidence" value="ECO:0007669"/>
    <property type="project" value="InterPro"/>
</dbReference>